<evidence type="ECO:0000256" key="6">
    <source>
        <dbReference type="SAM" id="MobiDB-lite"/>
    </source>
</evidence>
<feature type="region of interest" description="Disordered" evidence="6">
    <location>
        <begin position="1"/>
        <end position="25"/>
    </location>
</feature>
<evidence type="ECO:0000259" key="7">
    <source>
        <dbReference type="PROSITE" id="PS50011"/>
    </source>
</evidence>
<dbReference type="AlphaFoldDB" id="A0AA48GRP0"/>
<feature type="binding site" evidence="5">
    <location>
        <position position="91"/>
    </location>
    <ligand>
        <name>ATP</name>
        <dbReference type="ChEBI" id="CHEBI:30616"/>
    </ligand>
</feature>
<dbReference type="SUPFAM" id="SSF56112">
    <property type="entry name" value="Protein kinase-like (PK-like)"/>
    <property type="match status" value="1"/>
</dbReference>
<keyword evidence="9" id="KW-1185">Reference proteome</keyword>
<evidence type="ECO:0000256" key="4">
    <source>
        <dbReference type="ARBA" id="ARBA00022840"/>
    </source>
</evidence>
<feature type="domain" description="Protein kinase" evidence="7">
    <location>
        <begin position="62"/>
        <end position="320"/>
    </location>
</feature>
<dbReference type="GO" id="GO:0005524">
    <property type="term" value="F:ATP binding"/>
    <property type="evidence" value="ECO:0007669"/>
    <property type="project" value="UniProtKB-UniRule"/>
</dbReference>
<dbReference type="InterPro" id="IPR008271">
    <property type="entry name" value="Ser/Thr_kinase_AS"/>
</dbReference>
<evidence type="ECO:0000256" key="5">
    <source>
        <dbReference type="PROSITE-ProRule" id="PRU10141"/>
    </source>
</evidence>
<proteinExistence type="predicted"/>
<dbReference type="PANTHER" id="PTHR43289">
    <property type="entry name" value="MITOGEN-ACTIVATED PROTEIN KINASE KINASE KINASE 20-RELATED"/>
    <property type="match status" value="1"/>
</dbReference>
<accession>A0AA48GRP0</accession>
<dbReference type="InterPro" id="IPR011990">
    <property type="entry name" value="TPR-like_helical_dom_sf"/>
</dbReference>
<dbReference type="SMART" id="SM00220">
    <property type="entry name" value="S_TKc"/>
    <property type="match status" value="1"/>
</dbReference>
<dbReference type="CDD" id="cd14014">
    <property type="entry name" value="STKc_PknB_like"/>
    <property type="match status" value="1"/>
</dbReference>
<dbReference type="Gene3D" id="1.10.510.10">
    <property type="entry name" value="Transferase(Phosphotransferase) domain 1"/>
    <property type="match status" value="1"/>
</dbReference>
<name>A0AA48GRP0_9BACT</name>
<dbReference type="EMBL" id="AP027080">
    <property type="protein sequence ID" value="BDU72990.1"/>
    <property type="molecule type" value="Genomic_DNA"/>
</dbReference>
<dbReference type="PROSITE" id="PS00108">
    <property type="entry name" value="PROTEIN_KINASE_ST"/>
    <property type="match status" value="1"/>
</dbReference>
<dbReference type="GO" id="GO:0004674">
    <property type="term" value="F:protein serine/threonine kinase activity"/>
    <property type="evidence" value="ECO:0007669"/>
    <property type="project" value="TreeGrafter"/>
</dbReference>
<evidence type="ECO:0000313" key="8">
    <source>
        <dbReference type="EMBL" id="BDU72990.1"/>
    </source>
</evidence>
<dbReference type="Gene3D" id="3.30.200.20">
    <property type="entry name" value="Phosphorylase Kinase, domain 1"/>
    <property type="match status" value="1"/>
</dbReference>
<reference evidence="9" key="1">
    <citation type="journal article" date="2023" name="Int. J. Syst. Evol. Microbiol.">
        <title>Mesoterricola silvestris gen. nov., sp. nov., Mesoterricola sediminis sp. nov., Geothrix oryzae sp. nov., Geothrix edaphica sp. nov., Geothrix rubra sp. nov., and Geothrix limicola sp. nov., six novel members of Acidobacteriota isolated from soils.</title>
        <authorList>
            <person name="Itoh H."/>
            <person name="Sugisawa Y."/>
            <person name="Mise K."/>
            <person name="Xu Z."/>
            <person name="Kuniyasu M."/>
            <person name="Ushijima N."/>
            <person name="Kawano K."/>
            <person name="Kobayashi E."/>
            <person name="Shiratori Y."/>
            <person name="Masuda Y."/>
            <person name="Senoo K."/>
        </authorList>
    </citation>
    <scope>NUCLEOTIDE SEQUENCE [LARGE SCALE GENOMIC DNA]</scope>
    <source>
        <strain evidence="9">W79</strain>
    </source>
</reference>
<keyword evidence="2 5" id="KW-0547">Nucleotide-binding</keyword>
<protein>
    <recommendedName>
        <fullName evidence="7">Protein kinase domain-containing protein</fullName>
    </recommendedName>
</protein>
<dbReference type="PROSITE" id="PS00107">
    <property type="entry name" value="PROTEIN_KINASE_ATP"/>
    <property type="match status" value="1"/>
</dbReference>
<dbReference type="KEGG" id="msil:METEAL_21640"/>
<keyword evidence="4 5" id="KW-0067">ATP-binding</keyword>
<dbReference type="PANTHER" id="PTHR43289:SF34">
    <property type="entry name" value="SERINE_THREONINE-PROTEIN KINASE YBDM-RELATED"/>
    <property type="match status" value="1"/>
</dbReference>
<organism evidence="8 9">
    <name type="scientific">Mesoterricola silvestris</name>
    <dbReference type="NCBI Taxonomy" id="2927979"/>
    <lineage>
        <taxon>Bacteria</taxon>
        <taxon>Pseudomonadati</taxon>
        <taxon>Acidobacteriota</taxon>
        <taxon>Holophagae</taxon>
        <taxon>Holophagales</taxon>
        <taxon>Holophagaceae</taxon>
        <taxon>Mesoterricola</taxon>
    </lineage>
</organism>
<dbReference type="InterPro" id="IPR011009">
    <property type="entry name" value="Kinase-like_dom_sf"/>
</dbReference>
<evidence type="ECO:0000256" key="2">
    <source>
        <dbReference type="ARBA" id="ARBA00022741"/>
    </source>
</evidence>
<evidence type="ECO:0000256" key="1">
    <source>
        <dbReference type="ARBA" id="ARBA00022679"/>
    </source>
</evidence>
<keyword evidence="1" id="KW-0808">Transferase</keyword>
<dbReference type="InterPro" id="IPR017441">
    <property type="entry name" value="Protein_kinase_ATP_BS"/>
</dbReference>
<dbReference type="PROSITE" id="PS50011">
    <property type="entry name" value="PROTEIN_KINASE_DOM"/>
    <property type="match status" value="1"/>
</dbReference>
<dbReference type="Pfam" id="PF00069">
    <property type="entry name" value="Pkinase"/>
    <property type="match status" value="1"/>
</dbReference>
<gene>
    <name evidence="8" type="ORF">METEAL_21640</name>
</gene>
<evidence type="ECO:0000256" key="3">
    <source>
        <dbReference type="ARBA" id="ARBA00022777"/>
    </source>
</evidence>
<evidence type="ECO:0000313" key="9">
    <source>
        <dbReference type="Proteomes" id="UP001238179"/>
    </source>
</evidence>
<dbReference type="Proteomes" id="UP001238179">
    <property type="component" value="Chromosome"/>
</dbReference>
<sequence>MEGTGGDKIGTEPGLEPTLAWTGGASGEEDATRLEAGGERPLTLPEWLGQAPHQPGRQVGRFVLGPLVGEGGMGRVYQAYDPSLHRIVALKLVRNQDPQLLARFEQEARAQARVDHPNICKVYEVGNLEGVPFIAMQYVEGGNLAQRRPGLGLADKVRIITLAAGALEAAHQAGLIHRDIKPSNIMLEDRAEGVTPFLMDFGLAREEAGSSLTVDEQVLGTPAYMAPEQALGATGRIDARADVYALGATFYFLLANRPPFREPNAAQTLVALSGTEVPDLLALVPDLPPDLAVIVHKCLEKEPDRRYASARLLAEDLERFSAGEPIQARPPSLFYLVGKKARKHKATTLVLALATLLGTTATVLTVRTNLRARAQAELARRFGEQVKDLEWSLRLAHLLPCHDLQRDQARVRQAMAAIRAEMAAQPGLADAPGAYALGRGHLVLGEYQEARRQLMRAWELGARGPQVAQALGYALGELYRRGLEEAEREPIGDARTAIRQELERNYRNPALDFIRLAGDEPYLKGLLAYYEGRDGDAARLAREALAADPALFEAHKLMGDAALDEAEQAFQQGLAQDAAEAADRAAQAFRTALTIARSQPGLYLAEARRCMLALRLSFQRNGAMDRARLDEALGRVDQALVCDPGASDTQLVLAQVWSTWAEELRHRGQSPMEANGKALEAGRKAALTDPGAGPLLVMANLQRSNAEYIRYHGGLPDPWIAEAADHFRRAAQLEPGNTAALRGHILLCFVAADTDRRRGRDPRAVVEEGLALGERLVKLQPGLASNHDWVGGLAGAEAEYLLDHGLDPGPWFQRANDAFEKALAINARDQALMNNLAYYTARRGQWDLESGRPAASTLARALDYARRGIVLDPKSTLGYGTFALAARAMAEAERRAGRNPMATLREGLAATQKGEAQDPRFYDNPLQAGLLGLVEAQWLASQHASPEAALTLALAKLEQARTLNLIPSWETELALARGQLLAAEYLPARAPALRAAARKLLAGVARMDPQLKPLKDLGSIN</sequence>
<keyword evidence="3" id="KW-0418">Kinase</keyword>
<dbReference type="Gene3D" id="1.25.40.10">
    <property type="entry name" value="Tetratricopeptide repeat domain"/>
    <property type="match status" value="3"/>
</dbReference>
<dbReference type="SUPFAM" id="SSF48452">
    <property type="entry name" value="TPR-like"/>
    <property type="match status" value="2"/>
</dbReference>
<dbReference type="InterPro" id="IPR000719">
    <property type="entry name" value="Prot_kinase_dom"/>
</dbReference>